<organism evidence="1 2">
    <name type="scientific">Pseudomonas amygdali pv. lachrymans str. M301315</name>
    <dbReference type="NCBI Taxonomy" id="629260"/>
    <lineage>
        <taxon>Bacteria</taxon>
        <taxon>Pseudomonadati</taxon>
        <taxon>Pseudomonadota</taxon>
        <taxon>Gammaproteobacteria</taxon>
        <taxon>Pseudomonadales</taxon>
        <taxon>Pseudomonadaceae</taxon>
        <taxon>Pseudomonas</taxon>
        <taxon>Pseudomonas amygdali</taxon>
    </lineage>
</organism>
<keyword evidence="1" id="KW-0614">Plasmid</keyword>
<dbReference type="RefSeq" id="WP_005742001.1">
    <property type="nucleotide sequence ID" value="NZ_CP031226.1"/>
</dbReference>
<gene>
    <name evidence="1" type="ORF">PLA107_031435</name>
</gene>
<evidence type="ECO:0000313" key="2">
    <source>
        <dbReference type="Proteomes" id="UP000006426"/>
    </source>
</evidence>
<proteinExistence type="predicted"/>
<geneLocation type="plasmid" evidence="2">
    <name>pmppla107</name>
</geneLocation>
<evidence type="ECO:0000313" key="1">
    <source>
        <dbReference type="EMBL" id="AXH59737.1"/>
    </source>
</evidence>
<protein>
    <submittedName>
        <fullName evidence="1">Uncharacterized protein</fullName>
    </submittedName>
</protein>
<name>A0AAD0V984_PSEAV</name>
<reference evidence="1 2" key="1">
    <citation type="journal article" date="2011" name="PLoS Pathog.">
        <title>Dynamic evolution of pathogenicity revealed by sequencing and comparative genomics of 19 Pseudomonas syringae isolates.</title>
        <authorList>
            <person name="Baltrus D.A."/>
            <person name="Nishimura M.T."/>
            <person name="Romanchuk A."/>
            <person name="Chang J.H."/>
            <person name="Mukhtar M.S."/>
            <person name="Cherkis K."/>
            <person name="Roach J."/>
            <person name="Grant S.R."/>
            <person name="Jones C.D."/>
            <person name="Dangl J.L."/>
        </authorList>
    </citation>
    <scope>NUCLEOTIDE SEQUENCE [LARGE SCALE GENOMIC DNA]</scope>
    <source>
        <strain evidence="1 2">M301315</strain>
    </source>
</reference>
<accession>A0AAD0V984</accession>
<dbReference type="EMBL" id="CP031226">
    <property type="protein sequence ID" value="AXH59737.1"/>
    <property type="molecule type" value="Genomic_DNA"/>
</dbReference>
<dbReference type="GeneID" id="39474651"/>
<sequence>MEIKLSKAGNYQYLDASHRWTLAGDGYYETTLAGQRLKAVQYEDGRIRLDYMGYECFGFESMEQARKSAQEFALQVLELVKQRILDFPPVEPRPVMNLVISDDLEP</sequence>
<dbReference type="AlphaFoldDB" id="A0AAD0V984"/>
<dbReference type="Proteomes" id="UP000006426">
    <property type="component" value="Plasmid pmppla107"/>
</dbReference>